<comment type="caution">
    <text evidence="3">The sequence shown here is derived from an EMBL/GenBank/DDBJ whole genome shotgun (WGS) entry which is preliminary data.</text>
</comment>
<evidence type="ECO:0000256" key="1">
    <source>
        <dbReference type="SAM" id="MobiDB-lite"/>
    </source>
</evidence>
<dbReference type="PANTHER" id="PTHR35041:SF3">
    <property type="entry name" value="FORMYLMETHIONINE DEFORMYLASE-LIKE PROTEIN"/>
    <property type="match status" value="1"/>
</dbReference>
<name>A0A0P7BBF6_9HYPO</name>
<dbReference type="OrthoDB" id="5340195at2759"/>
<reference evidence="3 4" key="1">
    <citation type="submission" date="2015-09" db="EMBL/GenBank/DDBJ databases">
        <title>Draft genome of a European isolate of the apple canker pathogen Neonectria ditissima.</title>
        <authorList>
            <person name="Gomez-Cortecero A."/>
            <person name="Harrison R.J."/>
            <person name="Armitage A.D."/>
        </authorList>
    </citation>
    <scope>NUCLEOTIDE SEQUENCE [LARGE SCALE GENOMIC DNA]</scope>
    <source>
        <strain evidence="3 4">R09/05</strain>
    </source>
</reference>
<dbReference type="EMBL" id="LKCW01000040">
    <property type="protein sequence ID" value="KPM42968.1"/>
    <property type="molecule type" value="Genomic_DNA"/>
</dbReference>
<keyword evidence="2" id="KW-1133">Transmembrane helix</keyword>
<keyword evidence="4" id="KW-1185">Reference proteome</keyword>
<evidence type="ECO:0000256" key="2">
    <source>
        <dbReference type="SAM" id="Phobius"/>
    </source>
</evidence>
<keyword evidence="2" id="KW-0472">Membrane</keyword>
<feature type="transmembrane region" description="Helical" evidence="2">
    <location>
        <begin position="178"/>
        <end position="197"/>
    </location>
</feature>
<feature type="compositionally biased region" description="Basic and acidic residues" evidence="1">
    <location>
        <begin position="691"/>
        <end position="709"/>
    </location>
</feature>
<sequence length="709" mass="79404">MESLTQLPASWKPVSGLKRKPLLSDSTTELLQNDSQSTLLSPSTPGSTGDNNDISQTSRKAPFHSRVLSYLPSYLLQTWTMYCFLVLGIVVAIGHHLFYNSLHGKEAVNQSATLRYGTFLAFLAKANFGTTIVLAFRQRAWMTVRHKILSLQAVDSLFASINDISALFNWEAISKAKLAMCFAIYLWATPLIVILTSDTLSIISRTKQELGECPSIRTLNFSIEETFKWRHPIEENLSSLSTWNTTSGSSDLQPGEFDYWTGCNWDYASLADKAVYLQNVVTREDASREICGTGWNCSFVLEFTGPGYKCQGLSTGNVSTIGGLEAPFTTDDILPYGNYSYIAVADRGDYASQQIETGQRGVPVHGPPYPRNLGAFRNEPILWIGYASLNDLTKKPPINDTQEGWFDAFTPTIFGCENYEIQYTVEFNYTNGRQRHKVKNRQYLRKVIDTTMVPGALTDDGTFDKTTAFPESNYILPQDTRKYHRIGGYHSMGKYLRDLLNGTMVGVGGEKESKIKRTRLVENIHGVAWPVSRLEEEMRNFYEELMLSLLSDPRFITVSWAHDPSQYPTRKVGGAETNFPCIRERSTLLYDYNWAQLCTVYAAVAVVSIAAVISGAQATREEGVMRDMSVSSIIAATRAQSLNVVRLDSNEDTKRLNIGFGWVLERSGARTRGFGLEGDVTQDNPKKKDKSRSDMELGRYSGVEREMGD</sequence>
<feature type="transmembrane region" description="Helical" evidence="2">
    <location>
        <begin position="79"/>
        <end position="99"/>
    </location>
</feature>
<dbReference type="Proteomes" id="UP000050424">
    <property type="component" value="Unassembled WGS sequence"/>
</dbReference>
<feature type="compositionally biased region" description="Low complexity" evidence="1">
    <location>
        <begin position="37"/>
        <end position="49"/>
    </location>
</feature>
<feature type="region of interest" description="Disordered" evidence="1">
    <location>
        <begin position="34"/>
        <end position="56"/>
    </location>
</feature>
<evidence type="ECO:0000313" key="3">
    <source>
        <dbReference type="EMBL" id="KPM42968.1"/>
    </source>
</evidence>
<feature type="region of interest" description="Disordered" evidence="1">
    <location>
        <begin position="674"/>
        <end position="709"/>
    </location>
</feature>
<accession>A0A0P7BBF6</accession>
<dbReference type="PANTHER" id="PTHR35041">
    <property type="entry name" value="MEDIATOR OF RNA POLYMERASE II TRANSCRIPTION SUBUNIT 1"/>
    <property type="match status" value="1"/>
</dbReference>
<organism evidence="3 4">
    <name type="scientific">Neonectria ditissima</name>
    <dbReference type="NCBI Taxonomy" id="78410"/>
    <lineage>
        <taxon>Eukaryota</taxon>
        <taxon>Fungi</taxon>
        <taxon>Dikarya</taxon>
        <taxon>Ascomycota</taxon>
        <taxon>Pezizomycotina</taxon>
        <taxon>Sordariomycetes</taxon>
        <taxon>Hypocreomycetidae</taxon>
        <taxon>Hypocreales</taxon>
        <taxon>Nectriaceae</taxon>
        <taxon>Neonectria</taxon>
    </lineage>
</organism>
<keyword evidence="2" id="KW-0812">Transmembrane</keyword>
<gene>
    <name evidence="3" type="ORF">AK830_g3585</name>
</gene>
<dbReference type="AlphaFoldDB" id="A0A0P7BBF6"/>
<proteinExistence type="predicted"/>
<protein>
    <submittedName>
        <fullName evidence="3">Uncharacterized protein</fullName>
    </submittedName>
</protein>
<feature type="transmembrane region" description="Helical" evidence="2">
    <location>
        <begin position="119"/>
        <end position="136"/>
    </location>
</feature>
<dbReference type="STRING" id="78410.A0A0P7BBF6"/>
<evidence type="ECO:0000313" key="4">
    <source>
        <dbReference type="Proteomes" id="UP000050424"/>
    </source>
</evidence>